<comment type="caution">
    <text evidence="1">The sequence shown here is derived from an EMBL/GenBank/DDBJ whole genome shotgun (WGS) entry which is preliminary data.</text>
</comment>
<organism evidence="1 2">
    <name type="scientific">Agathobaculum faecis</name>
    <dbReference type="NCBI Taxonomy" id="2763013"/>
    <lineage>
        <taxon>Bacteria</taxon>
        <taxon>Bacillati</taxon>
        <taxon>Bacillota</taxon>
        <taxon>Clostridia</taxon>
        <taxon>Eubacteriales</taxon>
        <taxon>Butyricicoccaceae</taxon>
        <taxon>Agathobaculum</taxon>
    </lineage>
</organism>
<proteinExistence type="predicted"/>
<sequence>MAHDGFGAAILEDLHGSRPRVEIIGNSRVVVENHRGIQEYDDGLLRIKCCGCEVRITGAGLTLAALSLDELAVTGTIVSVEYTTAG</sequence>
<reference evidence="1" key="1">
    <citation type="submission" date="2020-08" db="EMBL/GenBank/DDBJ databases">
        <title>Genome public.</title>
        <authorList>
            <person name="Liu C."/>
            <person name="Sun Q."/>
        </authorList>
    </citation>
    <scope>NUCLEOTIDE SEQUENCE</scope>
    <source>
        <strain evidence="1">NSJ-28</strain>
    </source>
</reference>
<accession>A0A923LWD7</accession>
<keyword evidence="2" id="KW-1185">Reference proteome</keyword>
<dbReference type="AlphaFoldDB" id="A0A923LWD7"/>
<dbReference type="Proteomes" id="UP000606499">
    <property type="component" value="Unassembled WGS sequence"/>
</dbReference>
<dbReference type="Pfam" id="PF07873">
    <property type="entry name" value="YabP"/>
    <property type="match status" value="1"/>
</dbReference>
<evidence type="ECO:0000313" key="1">
    <source>
        <dbReference type="EMBL" id="MBC5725149.1"/>
    </source>
</evidence>
<dbReference type="RefSeq" id="WP_054327147.1">
    <property type="nucleotide sequence ID" value="NZ_JACOPL010000005.1"/>
</dbReference>
<name>A0A923LWD7_9FIRM</name>
<evidence type="ECO:0000313" key="2">
    <source>
        <dbReference type="Proteomes" id="UP000606499"/>
    </source>
</evidence>
<dbReference type="EMBL" id="JACOPL010000005">
    <property type="protein sequence ID" value="MBC5725149.1"/>
    <property type="molecule type" value="Genomic_DNA"/>
</dbReference>
<protein>
    <submittedName>
        <fullName evidence="1">YabP/YqfC family sporulation protein</fullName>
    </submittedName>
</protein>
<dbReference type="InterPro" id="IPR022476">
    <property type="entry name" value="Spore_YabP/YqfC"/>
</dbReference>
<gene>
    <name evidence="1" type="ORF">H8S45_06715</name>
</gene>